<feature type="region of interest" description="Disordered" evidence="21">
    <location>
        <begin position="1067"/>
        <end position="1093"/>
    </location>
</feature>
<evidence type="ECO:0000313" key="24">
    <source>
        <dbReference type="Proteomes" id="UP001157397"/>
    </source>
</evidence>
<evidence type="ECO:0000256" key="4">
    <source>
        <dbReference type="ARBA" id="ARBA00022664"/>
    </source>
</evidence>
<dbReference type="GO" id="GO:0003968">
    <property type="term" value="F:RNA-directed RNA polymerase activity"/>
    <property type="evidence" value="ECO:0007669"/>
    <property type="project" value="UniProtKB-KW"/>
</dbReference>
<dbReference type="GO" id="GO:0004482">
    <property type="term" value="F:mRNA 5'-cap (guanine-N7-)-methyltransferase activity"/>
    <property type="evidence" value="ECO:0007669"/>
    <property type="project" value="InterPro"/>
</dbReference>
<keyword evidence="13" id="KW-0511">Multifunctional enzyme</keyword>
<dbReference type="GeneID" id="80544615"/>
<keyword evidence="24" id="KW-1185">Reference proteome</keyword>
<proteinExistence type="predicted"/>
<protein>
    <recommendedName>
        <fullName evidence="2">RNA-directed RNA polymerase</fullName>
        <ecNumber evidence="2">2.7.7.48</ecNumber>
    </recommendedName>
    <alternativeName>
        <fullName evidence="17">Replicase</fullName>
    </alternativeName>
    <alternativeName>
        <fullName evidence="16">Transcriptase</fullName>
    </alternativeName>
</protein>
<evidence type="ECO:0000259" key="22">
    <source>
        <dbReference type="PROSITE" id="PS50526"/>
    </source>
</evidence>
<sequence length="1952" mass="217927">MSPPSFINTFLDSPILIGTRTRDFTAYASWLENPKDKVEKRSLNKFRAWKRISLSCELDILDPGMYPSLYNLLPRVSLEVLRGSPERLANRLSVLVSEALETYGTPPLDMGSEINMNDLPYWGQEAAQLLPFFRNFVDKLSRAKATGRSSLVTEKDDGWSLAGDEFTVMLSCRRRRIAYIGSYEQVLMWKDMLWGRFNVSLAIQVLYPGSSLPKDVGDCLDWCFKCIERYGNVGYELLKDIESLSKTSLVDKTDPIFGGAYTHAKMADVVRKKERSLSGSGTPLTESLLEILARNRTLPESVELFGLLKLSGHPCVDPSQGGRKVRKIACEPKRYKALNCARVRNNFCRMYTEGYVRRRSRWPPLNFPKHTRHTRLYQLYSLQETRLTVHSYPLEDWEGVTFKKHHDFEYYPNFTDLMDDKAISYYRDQIAMTWKRGATPRSNKRLLLEMLATPEISIRAIVEAVRLGKLPFEWFVVSLYPKEREFKLEPRMFAMMVFEMRAFFTATEANVADNIFPYLPPQTMTLSKQEIVERFHEMTWDPADTDKVRLYGEFDVESWNNNFQAPLVDPISTDIGDMHGEDNIFPVIHHFFTKCAVFVRVVDNKPEWIEEAQSPDFDLSSHSSNLLWTDHLAGVEGIAQKQWTAVTYSMIDLAMQKFPISYHLIGQADNQIFVALLDCTGQPDKEEYARRVAALIVEEVDNECHLVGHSTKKEECMLSSTVVTYSKDVYIRGVEYHTSLKALSRVFPNSSSDFPSIDNSLSALSSQCLAASEKMKNPLAAYRIWAFHASWYLVNLTYSEAVETSYLGSTSLQSLTIDTVLAILLLPSDLGGLGILPFTSLLYKGGGDPLSKSYASLALLSPVSKTARRLLSALQEGEWFIKQPDPATLLDDPYSLPLQRARTPEMAIQNEGLSAIRARVKNKDIQQLCTEKVDDYESELNRSLLLVRPFNPALLSDIKSDSVVGVRKQISKMFITTRTVQSLLQGQMEMNTCSAILNAGAGYAGATIRRMSVLRHKEYRPQSVYLEVEQMRSRWKLSDGAKITGITVHTPFDGLLTLHQSVEPTRGVKSLRTMPPTTDPMFSRGPNQPYLGRPTVEKRSVHGYRIVASSSPEKAVARLARIATQPGVGNEFEMLIANICLTRADVDFPTLITMLGRSYGGSIDHRYTSLMGQRGAGFMGGTAFPSQCVLSSDDAPPISGGAEDYPVMVQEWMVASLSFLYHSVRVKRDIRMACLNPESCNMSPIVDSVLTAPMKPLPGGMVFKTNSMVYADSILLKRLLSTGNSTLLSTMSPDDLMRSRDNHHLRKMIRSCLTGSRSAAAVADRGSGTIHLSLDLMELRGFGLRKVFEACSIEVARFAVESLYARSKGEMRWSPIPLILSLSEGLAKALAGTLVHKLFANDELVVSLGLISPVRYSVSGSTSTTKLRNFITDRATIAVTDPTSRLYSTPSCLFGDDKDGDAFQEVYSRIVLAYHQSILGGEIPLDQAYRVLRVSILEELRGLESEDQRLRRLEIIVGRLIVWAAKYSRDGFLESMTKLSRGQLILRCQMPVREAIREARSYPPPPGWTGQLDSPKFEPFMEAQELVSVTGSTLSSSPLVSPDWMIGISNHDIDMFSFSRLRGRWYGKESSVGYSYTGICDLCSGTVVLLVGCGYGSGAATLLLGGSSLVVGLDLDEDLDNQAVMAGCLVPPAVQHVGKANLFVRYPPGLPGGGNFFDNRVVQKCKEIAGPSAVVVVDIPLISRDRVLSLISSLSSYGTSVRFLVRVINSPESTAELIGGLEWCCNSIRWRIVHSTERMCESWICSEASGSMSVSPVTTTVPRLLPHKPVKSSALKCLGGGVSYLRNSLLSPLGLGDTRVADAYYERVTHLLAASIGEQEHRFTFKQWTEVLHAHVVSEVLVIPNPKGEVQSIKEGEEYYVQFGSHTIPVLATRDLLRLLTRILPRLLPAVD</sequence>
<dbReference type="EC" id="2.7.7.48" evidence="2"/>
<evidence type="ECO:0000256" key="21">
    <source>
        <dbReference type="SAM" id="MobiDB-lite"/>
    </source>
</evidence>
<keyword evidence="3 23" id="KW-0696">RNA-directed RNA polymerase</keyword>
<keyword evidence="7" id="KW-0548">Nucleotidyltransferase</keyword>
<dbReference type="InterPro" id="IPR026890">
    <property type="entry name" value="Mononeg_mRNAcap"/>
</dbReference>
<comment type="subcellular location">
    <subcellularLocation>
        <location evidence="1">Virion</location>
    </subcellularLocation>
</comment>
<evidence type="ECO:0000256" key="6">
    <source>
        <dbReference type="ARBA" id="ARBA00022691"/>
    </source>
</evidence>
<evidence type="ECO:0000256" key="5">
    <source>
        <dbReference type="ARBA" id="ARBA00022679"/>
    </source>
</evidence>
<evidence type="ECO:0000256" key="10">
    <source>
        <dbReference type="ARBA" id="ARBA00022844"/>
    </source>
</evidence>
<evidence type="ECO:0000256" key="9">
    <source>
        <dbReference type="ARBA" id="ARBA00022840"/>
    </source>
</evidence>
<evidence type="ECO:0000256" key="12">
    <source>
        <dbReference type="ARBA" id="ARBA00023042"/>
    </source>
</evidence>
<evidence type="ECO:0000313" key="23">
    <source>
        <dbReference type="EMBL" id="UNQ75001.1"/>
    </source>
</evidence>
<evidence type="ECO:0000256" key="11">
    <source>
        <dbReference type="ARBA" id="ARBA00022953"/>
    </source>
</evidence>
<keyword evidence="10" id="KW-0946">Virion</keyword>
<dbReference type="Pfam" id="PF00946">
    <property type="entry name" value="Mononeg_RNA_pol"/>
    <property type="match status" value="1"/>
</dbReference>
<comment type="catalytic activity">
    <reaction evidence="18">
        <text>a 5'-end (5'-triphosphoguanosine)-adenylyl-adenylyl-cytidylyl-adenosine in mRNA + S-adenosyl-L-methionine = a 5'-end (5'-triphosphoguanosine)-(2'-O-methyladenylyl)-adenylyl-cytidylyl-adenosine in mRNA + S-adenosyl-L-homocysteine + H(+)</text>
        <dbReference type="Rhea" id="RHEA:65380"/>
        <dbReference type="Rhea" id="RHEA-COMP:16797"/>
        <dbReference type="Rhea" id="RHEA-COMP:16801"/>
        <dbReference type="ChEBI" id="CHEBI:15378"/>
        <dbReference type="ChEBI" id="CHEBI:57856"/>
        <dbReference type="ChEBI" id="CHEBI:59789"/>
        <dbReference type="ChEBI" id="CHEBI:156482"/>
        <dbReference type="ChEBI" id="CHEBI:156484"/>
    </reaction>
</comment>
<evidence type="ECO:0000256" key="8">
    <source>
        <dbReference type="ARBA" id="ARBA00022741"/>
    </source>
</evidence>
<dbReference type="InterPro" id="IPR014023">
    <property type="entry name" value="Mononeg_RNA_pol_cat"/>
</dbReference>
<dbReference type="GO" id="GO:0005524">
    <property type="term" value="F:ATP binding"/>
    <property type="evidence" value="ECO:0007669"/>
    <property type="project" value="UniProtKB-KW"/>
</dbReference>
<dbReference type="PROSITE" id="PS50526">
    <property type="entry name" value="RDRP_SSRNA_NEG_NONSEG"/>
    <property type="match status" value="1"/>
</dbReference>
<evidence type="ECO:0000256" key="3">
    <source>
        <dbReference type="ARBA" id="ARBA00022484"/>
    </source>
</evidence>
<evidence type="ECO:0000256" key="19">
    <source>
        <dbReference type="ARBA" id="ARBA00047370"/>
    </source>
</evidence>
<evidence type="ECO:0000256" key="1">
    <source>
        <dbReference type="ARBA" id="ARBA00004328"/>
    </source>
</evidence>
<keyword evidence="11" id="KW-0693">Viral RNA replication</keyword>
<keyword evidence="6" id="KW-0949">S-adenosyl-L-methionine</keyword>
<evidence type="ECO:0000256" key="15">
    <source>
        <dbReference type="ARBA" id="ARBA00024499"/>
    </source>
</evidence>
<keyword evidence="12" id="KW-0506">mRNA capping</keyword>
<organism evidence="23 24">
    <name type="scientific">Fusarium oxysporum mymonavirus 1</name>
    <dbReference type="NCBI Taxonomy" id="2928187"/>
    <lineage>
        <taxon>Viruses</taxon>
        <taxon>Riboviria</taxon>
        <taxon>Orthornavirae</taxon>
        <taxon>Negarnaviricota</taxon>
        <taxon>Haploviricotina</taxon>
        <taxon>Monjiviricetes</taxon>
        <taxon>Mononegavirales</taxon>
        <taxon>Mymonaviridae</taxon>
        <taxon>Hubramonavirus</taxon>
        <taxon>Hubramonavirus fusarii</taxon>
    </lineage>
</organism>
<dbReference type="GO" id="GO:0044423">
    <property type="term" value="C:virion component"/>
    <property type="evidence" value="ECO:0007669"/>
    <property type="project" value="UniProtKB-KW"/>
</dbReference>
<comment type="catalytic activity">
    <reaction evidence="15">
        <text>a 5'-end (5'-triphosphoguanosine)-(2'-O-methyladenylyl)-adenylyl-cytidylyl-adenosine in mRNA + S-adenosyl-L-methionine = a 5'-end (N(7)-methyl 5'-triphosphoguanosine)-(2'-O-methyladenylyl)-adenylyl-cytidylyl-adenosine in mRNA + S-adenosyl-L-homocysteine</text>
        <dbReference type="Rhea" id="RHEA:65440"/>
        <dbReference type="Rhea" id="RHEA-COMP:16798"/>
        <dbReference type="Rhea" id="RHEA-COMP:16801"/>
        <dbReference type="ChEBI" id="CHEBI:57856"/>
        <dbReference type="ChEBI" id="CHEBI:59789"/>
        <dbReference type="ChEBI" id="CHEBI:156482"/>
        <dbReference type="ChEBI" id="CHEBI:156483"/>
    </reaction>
</comment>
<dbReference type="Proteomes" id="UP001157397">
    <property type="component" value="Segment"/>
</dbReference>
<feature type="domain" description="RdRp catalytic" evidence="22">
    <location>
        <begin position="548"/>
        <end position="733"/>
    </location>
</feature>
<keyword evidence="8" id="KW-0547">Nucleotide-binding</keyword>
<evidence type="ECO:0000256" key="2">
    <source>
        <dbReference type="ARBA" id="ARBA00012494"/>
    </source>
</evidence>
<comment type="catalytic activity">
    <reaction evidence="14">
        <text>a 5'-end triphospho-adenylyl-adenylyl-cytidylyl-adenosine in mRNA + GDP + H(+) = a 5'-end (5'-triphosphoguanosine)-adenylyl-adenylyl-cytidylyl-adenosine in mRNA + diphosphate</text>
        <dbReference type="Rhea" id="RHEA:65436"/>
        <dbReference type="Rhea" id="RHEA-COMP:16797"/>
        <dbReference type="Rhea" id="RHEA-COMP:16799"/>
        <dbReference type="ChEBI" id="CHEBI:15378"/>
        <dbReference type="ChEBI" id="CHEBI:33019"/>
        <dbReference type="ChEBI" id="CHEBI:58189"/>
        <dbReference type="ChEBI" id="CHEBI:156484"/>
        <dbReference type="ChEBI" id="CHEBI:156503"/>
        <dbReference type="EC" id="2.7.7.88"/>
    </reaction>
</comment>
<comment type="catalytic activity">
    <reaction evidence="20">
        <text>GTP + H2O = GDP + phosphate + H(+)</text>
        <dbReference type="Rhea" id="RHEA:19669"/>
        <dbReference type="ChEBI" id="CHEBI:15377"/>
        <dbReference type="ChEBI" id="CHEBI:15378"/>
        <dbReference type="ChEBI" id="CHEBI:37565"/>
        <dbReference type="ChEBI" id="CHEBI:43474"/>
        <dbReference type="ChEBI" id="CHEBI:58189"/>
    </reaction>
</comment>
<dbReference type="EMBL" id="OM049502">
    <property type="protein sequence ID" value="UNQ75001.1"/>
    <property type="molecule type" value="Viral_cRNA"/>
</dbReference>
<evidence type="ECO:0000256" key="13">
    <source>
        <dbReference type="ARBA" id="ARBA00023268"/>
    </source>
</evidence>
<dbReference type="Pfam" id="PF14318">
    <property type="entry name" value="Mononeg_mRNAcap"/>
    <property type="match status" value="1"/>
</dbReference>
<evidence type="ECO:0000256" key="17">
    <source>
        <dbReference type="ARBA" id="ARBA00031012"/>
    </source>
</evidence>
<dbReference type="KEGG" id="vg:80544615"/>
<reference evidence="23 24" key="1">
    <citation type="submission" date="2021-12" db="EMBL/GenBank/DDBJ databases">
        <title>Molecular and Biological Characterization of the First Mymonavirus Identified in Fusarium oxysporum.</title>
        <authorList>
            <person name="Wang J."/>
            <person name="Li S."/>
            <person name="Liu H."/>
        </authorList>
    </citation>
    <scope>NUCLEOTIDE SEQUENCE [LARGE SCALE GENOMIC DNA]</scope>
    <source>
        <strain evidence="23">LJ3-3</strain>
    </source>
</reference>
<comment type="catalytic activity">
    <reaction evidence="19">
        <text>a 5'-end (5'-triphosphoguanosine)-adenylyl-adenylyl-cytidylyl-adenosine in mRNA + 2 S-adenosyl-L-methionine = a 5'-end (N(7)-methyl 5'-triphosphoguanosine)-(2'-O-methyladenylyl)-adenylyl-cytidylyl-adenosine in mRNA + 2 S-adenosyl-L-homocysteine + H(+)</text>
        <dbReference type="Rhea" id="RHEA:65376"/>
        <dbReference type="Rhea" id="RHEA-COMP:16797"/>
        <dbReference type="Rhea" id="RHEA-COMP:16798"/>
        <dbReference type="ChEBI" id="CHEBI:15378"/>
        <dbReference type="ChEBI" id="CHEBI:57856"/>
        <dbReference type="ChEBI" id="CHEBI:59789"/>
        <dbReference type="ChEBI" id="CHEBI:156483"/>
        <dbReference type="ChEBI" id="CHEBI:156484"/>
        <dbReference type="EC" id="2.1.1.375"/>
    </reaction>
</comment>
<name>A0AAX3A794_9MONO</name>
<dbReference type="RefSeq" id="YP_010805694.1">
    <property type="nucleotide sequence ID" value="NC_077174.1"/>
</dbReference>
<accession>A0AAX3A794</accession>
<evidence type="ECO:0000256" key="7">
    <source>
        <dbReference type="ARBA" id="ARBA00022695"/>
    </source>
</evidence>
<evidence type="ECO:0000256" key="16">
    <source>
        <dbReference type="ARBA" id="ARBA00030436"/>
    </source>
</evidence>
<keyword evidence="5" id="KW-0808">Transferase</keyword>
<keyword evidence="4" id="KW-0507">mRNA processing</keyword>
<evidence type="ECO:0000256" key="18">
    <source>
        <dbReference type="ARBA" id="ARBA00047332"/>
    </source>
</evidence>
<evidence type="ECO:0000256" key="20">
    <source>
        <dbReference type="ARBA" id="ARBA00048548"/>
    </source>
</evidence>
<keyword evidence="9" id="KW-0067">ATP-binding</keyword>
<evidence type="ECO:0000256" key="14">
    <source>
        <dbReference type="ARBA" id="ARBA00024494"/>
    </source>
</evidence>